<feature type="transmembrane region" description="Helical" evidence="2">
    <location>
        <begin position="402"/>
        <end position="425"/>
    </location>
</feature>
<feature type="region of interest" description="Disordered" evidence="1">
    <location>
        <begin position="1"/>
        <end position="103"/>
    </location>
</feature>
<keyword evidence="4" id="KW-1185">Reference proteome</keyword>
<feature type="compositionally biased region" description="Low complexity" evidence="1">
    <location>
        <begin position="13"/>
        <end position="40"/>
    </location>
</feature>
<dbReference type="Proteomes" id="UP001642482">
    <property type="component" value="Unassembled WGS sequence"/>
</dbReference>
<feature type="region of interest" description="Disordered" evidence="1">
    <location>
        <begin position="458"/>
        <end position="492"/>
    </location>
</feature>
<feature type="compositionally biased region" description="Low complexity" evidence="1">
    <location>
        <begin position="515"/>
        <end position="530"/>
    </location>
</feature>
<gene>
    <name evidence="3" type="ORF">SEUCBS140593_005069</name>
</gene>
<name>A0ABP0BTW2_9PEZI</name>
<feature type="compositionally biased region" description="Low complexity" evidence="1">
    <location>
        <begin position="170"/>
        <end position="249"/>
    </location>
</feature>
<evidence type="ECO:0000256" key="2">
    <source>
        <dbReference type="SAM" id="Phobius"/>
    </source>
</evidence>
<feature type="compositionally biased region" description="Low complexity" evidence="1">
    <location>
        <begin position="378"/>
        <end position="397"/>
    </location>
</feature>
<protein>
    <submittedName>
        <fullName evidence="3">Uncharacterized protein</fullName>
    </submittedName>
</protein>
<evidence type="ECO:0000313" key="4">
    <source>
        <dbReference type="Proteomes" id="UP001642482"/>
    </source>
</evidence>
<feature type="compositionally biased region" description="Polar residues" evidence="1">
    <location>
        <begin position="159"/>
        <end position="169"/>
    </location>
</feature>
<keyword evidence="2" id="KW-1133">Transmembrane helix</keyword>
<feature type="region of interest" description="Disordered" evidence="1">
    <location>
        <begin position="368"/>
        <end position="397"/>
    </location>
</feature>
<proteinExistence type="predicted"/>
<evidence type="ECO:0000256" key="1">
    <source>
        <dbReference type="SAM" id="MobiDB-lite"/>
    </source>
</evidence>
<keyword evidence="2" id="KW-0812">Transmembrane</keyword>
<reference evidence="3 4" key="1">
    <citation type="submission" date="2024-01" db="EMBL/GenBank/DDBJ databases">
        <authorList>
            <person name="Allen C."/>
            <person name="Tagirdzhanova G."/>
        </authorList>
    </citation>
    <scope>NUCLEOTIDE SEQUENCE [LARGE SCALE GENOMIC DNA]</scope>
</reference>
<feature type="compositionally biased region" description="Basic and acidic residues" evidence="1">
    <location>
        <begin position="41"/>
        <end position="64"/>
    </location>
</feature>
<accession>A0ABP0BTW2</accession>
<dbReference type="EMBL" id="CAWUHD010000047">
    <property type="protein sequence ID" value="CAK7222932.1"/>
    <property type="molecule type" value="Genomic_DNA"/>
</dbReference>
<feature type="compositionally biased region" description="Gly residues" evidence="1">
    <location>
        <begin position="459"/>
        <end position="489"/>
    </location>
</feature>
<keyword evidence="2" id="KW-0472">Membrane</keyword>
<evidence type="ECO:0000313" key="3">
    <source>
        <dbReference type="EMBL" id="CAK7222932.1"/>
    </source>
</evidence>
<comment type="caution">
    <text evidence="3">The sequence shown here is derived from an EMBL/GenBank/DDBJ whole genome shotgun (WGS) entry which is preliminary data.</text>
</comment>
<feature type="compositionally biased region" description="Basic residues" evidence="1">
    <location>
        <begin position="65"/>
        <end position="81"/>
    </location>
</feature>
<feature type="compositionally biased region" description="Polar residues" evidence="1">
    <location>
        <begin position="658"/>
        <end position="670"/>
    </location>
</feature>
<feature type="region of interest" description="Disordered" evidence="1">
    <location>
        <begin position="159"/>
        <end position="249"/>
    </location>
</feature>
<organism evidence="3 4">
    <name type="scientific">Sporothrix eucalyptigena</name>
    <dbReference type="NCBI Taxonomy" id="1812306"/>
    <lineage>
        <taxon>Eukaryota</taxon>
        <taxon>Fungi</taxon>
        <taxon>Dikarya</taxon>
        <taxon>Ascomycota</taxon>
        <taxon>Pezizomycotina</taxon>
        <taxon>Sordariomycetes</taxon>
        <taxon>Sordariomycetidae</taxon>
        <taxon>Ophiostomatales</taxon>
        <taxon>Ophiostomataceae</taxon>
        <taxon>Sporothrix</taxon>
    </lineage>
</organism>
<feature type="region of interest" description="Disordered" evidence="1">
    <location>
        <begin position="638"/>
        <end position="676"/>
    </location>
</feature>
<sequence length="676" mass="67903">MTPHARRFSHFQASLKASSASAAAFSQASDAVDSSSSSSDPTKHDSSPHHQHDHHEFHEHEHQKPYRHSHYLPSSRSRKQKNHDGGAQVAEPASPQGDNGNAAAHADNELRRRQTTNSATLITEIVQTISVVQVIDGNGSIVTMQTLYSTPVTQVIDSSDGATVDSSDFTQTPAAETPAAKATGAAAATASPSSSSVETTSTKGTGTSETTRATEATGATQATGVASDLSSSSSSTSSETVTAGATQGTGAASSLSQQTSVAAQTAAANTGVTEPFTNATASGLTSTAATTAIPVPLTTGPSTTLLPVTYNSTAGHIYTNSTLPHTLFANTSRTSTTLSRHHTSSTFSSSLISSTTSSTFASKATDADGAGGAGGAPAGTAPAATSTSSSNNNDSTGTPTSVLVGSVIGGLAGVAVLLVVVMFLLKWKKKRDARGHKLLGDGDDMNAVLGGAIARSVKPGGGSGGPGGAAGAIGPSGGSGPNNGPGGGMSENRTAFLMPFASALAAGQKRLSRGTTGASTFASDASSSAAGGAGSTGGNTERGFYRVSGKKLPSVLQHGGDGYEDPRESMLSVNTSLYRDSRGFFGGAGGPATTPTSRYAVGSPMRPESGVPIFHSGPGKAVAMRMPLSRQGSFIHDDTASVRNLTPPPGIDPIGRSMASQDNSRGSGSRFTEDIL</sequence>
<feature type="region of interest" description="Disordered" evidence="1">
    <location>
        <begin position="515"/>
        <end position="545"/>
    </location>
</feature>